<proteinExistence type="inferred from homology"/>
<evidence type="ECO:0000256" key="2">
    <source>
        <dbReference type="ARBA" id="ARBA00004651"/>
    </source>
</evidence>
<dbReference type="Gene3D" id="2.170.230.10">
    <property type="match status" value="1"/>
</dbReference>
<dbReference type="InterPro" id="IPR019758">
    <property type="entry name" value="Pept_S26A_signal_pept_1_CS"/>
</dbReference>
<reference evidence="16 17" key="1">
    <citation type="submission" date="2015-06" db="EMBL/GenBank/DDBJ databases">
        <title>Lineage-specific patterns of genome deterioration in obligate symbionts.</title>
        <authorList>
            <person name="Bennett G.M."/>
            <person name="McCutcheon J.P."/>
            <person name="McDonald B.R."/>
            <person name="Moran N.A."/>
        </authorList>
    </citation>
    <scope>NUCLEOTIDE SEQUENCE [LARGE SCALE GENOMIC DNA]</scope>
    <source>
        <strain evidence="16 17">B-GSS</strain>
    </source>
</reference>
<dbReference type="GO" id="GO:0004252">
    <property type="term" value="F:serine-type endopeptidase activity"/>
    <property type="evidence" value="ECO:0007669"/>
    <property type="project" value="InterPro"/>
</dbReference>
<dbReference type="Gene3D" id="2.10.109.10">
    <property type="entry name" value="Umud Fragment, subunit A"/>
    <property type="match status" value="1"/>
</dbReference>
<evidence type="ECO:0000256" key="3">
    <source>
        <dbReference type="ARBA" id="ARBA00009370"/>
    </source>
</evidence>
<evidence type="ECO:0000256" key="4">
    <source>
        <dbReference type="ARBA" id="ARBA00013208"/>
    </source>
</evidence>
<dbReference type="InterPro" id="IPR019756">
    <property type="entry name" value="Pept_S26A_signal_pept_1_Ser-AS"/>
</dbReference>
<name>A0A0K2BK86_9GAMM</name>
<evidence type="ECO:0000256" key="5">
    <source>
        <dbReference type="ARBA" id="ARBA00019232"/>
    </source>
</evidence>
<feature type="active site" evidence="12">
    <location>
        <position position="79"/>
    </location>
</feature>
<accession>A0A0K2BK86</accession>
<comment type="subcellular location">
    <subcellularLocation>
        <location evidence="2">Cell membrane</location>
        <topology evidence="2">Multi-pass membrane protein</topology>
    </subcellularLocation>
    <subcellularLocation>
        <location evidence="14">Membrane</location>
        <topology evidence="14">Multi-pass membrane protein</topology>
    </subcellularLocation>
</comment>
<dbReference type="InterPro" id="IPR019757">
    <property type="entry name" value="Pept_S26A_signal_pept_1_Lys-AS"/>
</dbReference>
<dbReference type="PATRIC" id="fig|186490.8.peg.217"/>
<dbReference type="InterPro" id="IPR019533">
    <property type="entry name" value="Peptidase_S26"/>
</dbReference>
<evidence type="ECO:0000313" key="16">
    <source>
        <dbReference type="EMBL" id="AKZ65831.1"/>
    </source>
</evidence>
<feature type="domain" description="Peptidase S26" evidence="15">
    <location>
        <begin position="52"/>
        <end position="292"/>
    </location>
</feature>
<dbReference type="EMBL" id="CP011787">
    <property type="protein sequence ID" value="AKZ65831.1"/>
    <property type="molecule type" value="Genomic_DNA"/>
</dbReference>
<comment type="similarity">
    <text evidence="3 14">Belongs to the peptidase S26 family.</text>
</comment>
<evidence type="ECO:0000256" key="1">
    <source>
        <dbReference type="ARBA" id="ARBA00000677"/>
    </source>
</evidence>
<dbReference type="AlphaFoldDB" id="A0A0K2BK86"/>
<dbReference type="SUPFAM" id="SSF51306">
    <property type="entry name" value="LexA/Signal peptidase"/>
    <property type="match status" value="1"/>
</dbReference>
<dbReference type="GO" id="GO:0009003">
    <property type="term" value="F:signal peptidase activity"/>
    <property type="evidence" value="ECO:0007669"/>
    <property type="project" value="UniProtKB-EC"/>
</dbReference>
<evidence type="ECO:0000256" key="13">
    <source>
        <dbReference type="RuleBase" id="RU003993"/>
    </source>
</evidence>
<evidence type="ECO:0000256" key="12">
    <source>
        <dbReference type="PIRSR" id="PIRSR600223-1"/>
    </source>
</evidence>
<dbReference type="Pfam" id="PF10502">
    <property type="entry name" value="Peptidase_S26"/>
    <property type="match status" value="1"/>
</dbReference>
<gene>
    <name evidence="16" type="primary">lepB</name>
    <name evidence="16" type="ORF">AB162_229</name>
</gene>
<evidence type="ECO:0000256" key="7">
    <source>
        <dbReference type="ARBA" id="ARBA00022670"/>
    </source>
</evidence>
<evidence type="ECO:0000256" key="6">
    <source>
        <dbReference type="ARBA" id="ARBA00022475"/>
    </source>
</evidence>
<dbReference type="PRINTS" id="PR00727">
    <property type="entry name" value="LEADERPTASE"/>
</dbReference>
<dbReference type="NCBIfam" id="NF008114">
    <property type="entry name" value="PRK10861.1"/>
    <property type="match status" value="1"/>
</dbReference>
<dbReference type="PROSITE" id="PS00761">
    <property type="entry name" value="SPASE_I_3"/>
    <property type="match status" value="1"/>
</dbReference>
<keyword evidence="17" id="KW-1185">Reference proteome</keyword>
<evidence type="ECO:0000256" key="8">
    <source>
        <dbReference type="ARBA" id="ARBA00022692"/>
    </source>
</evidence>
<dbReference type="PROSITE" id="PS00760">
    <property type="entry name" value="SPASE_I_2"/>
    <property type="match status" value="1"/>
</dbReference>
<feature type="active site" evidence="12">
    <location>
        <position position="134"/>
    </location>
</feature>
<dbReference type="PROSITE" id="PS00501">
    <property type="entry name" value="SPASE_I_1"/>
    <property type="match status" value="1"/>
</dbReference>
<feature type="transmembrane region" description="Helical" evidence="13">
    <location>
        <begin position="6"/>
        <end position="22"/>
    </location>
</feature>
<dbReference type="InterPro" id="IPR000223">
    <property type="entry name" value="Pept_S26A_signal_pept_1"/>
</dbReference>
<dbReference type="EC" id="3.4.21.89" evidence="4 13"/>
<dbReference type="RefSeq" id="WP_053097372.1">
    <property type="nucleotide sequence ID" value="NZ_CP011787.1"/>
</dbReference>
<dbReference type="KEGG" id="bcig:AB162_229"/>
<dbReference type="GO" id="GO:0006465">
    <property type="term" value="P:signal peptide processing"/>
    <property type="evidence" value="ECO:0007669"/>
    <property type="project" value="InterPro"/>
</dbReference>
<keyword evidence="9 13" id="KW-0378">Hydrolase</keyword>
<dbReference type="CDD" id="cd06530">
    <property type="entry name" value="S26_SPase_I"/>
    <property type="match status" value="1"/>
</dbReference>
<keyword evidence="7 13" id="KW-0645">Protease</keyword>
<sequence length="314" mass="35662">MAYRFIIILAILTVITGIAWLLKHVKRKLAHLNNSSIVAVVEKNNHDLLSKIASAFPVLLLVFIVRSFVVEPFHIPSGSMMPTLCAGDFILVKKFSYGIKNPINQNTIINTGHPKRGDVVVFKYPLDPSQDYIKRVIGLPGDKISYDPILKRIMIQPNWNKIASYTKNSSLSITYSDITLSNFVQHLTINNNGYASNEFMRIPKNQLSYNGIRLSQCKESLGGVIHDILIVPSKLDYMSIYYQQPGYSIKEWIVPQGEYFMMGDNRDNSADSRYWGFVPYNNIVGKAIFIWMSVDTLKNKWPTGVCLSRIGYIN</sequence>
<evidence type="ECO:0000259" key="15">
    <source>
        <dbReference type="Pfam" id="PF10502"/>
    </source>
</evidence>
<comment type="catalytic activity">
    <reaction evidence="1 13">
        <text>Cleavage of hydrophobic, N-terminal signal or leader sequences from secreted and periplasmic proteins.</text>
        <dbReference type="EC" id="3.4.21.89"/>
    </reaction>
</comment>
<dbReference type="InterPro" id="IPR019766">
    <property type="entry name" value="Sign_pep_all-beta_subdom"/>
</dbReference>
<keyword evidence="6" id="KW-1003">Cell membrane</keyword>
<dbReference type="NCBIfam" id="TIGR02227">
    <property type="entry name" value="sigpep_I_bact"/>
    <property type="match status" value="1"/>
</dbReference>
<dbReference type="OrthoDB" id="9815782at2"/>
<dbReference type="PANTHER" id="PTHR43390:SF1">
    <property type="entry name" value="CHLOROPLAST PROCESSING PEPTIDASE"/>
    <property type="match status" value="1"/>
</dbReference>
<dbReference type="InterPro" id="IPR036286">
    <property type="entry name" value="LexA/Signal_pep-like_sf"/>
</dbReference>
<evidence type="ECO:0000256" key="10">
    <source>
        <dbReference type="ARBA" id="ARBA00022989"/>
    </source>
</evidence>
<keyword evidence="11 13" id="KW-0472">Membrane</keyword>
<organism evidence="16 17">
    <name type="scientific">Candidatus Palibaumannia cicadellinicola</name>
    <dbReference type="NCBI Taxonomy" id="186490"/>
    <lineage>
        <taxon>Bacteria</taxon>
        <taxon>Pseudomonadati</taxon>
        <taxon>Pseudomonadota</taxon>
        <taxon>Gammaproteobacteria</taxon>
        <taxon>Candidatus Palibaumannia</taxon>
    </lineage>
</organism>
<evidence type="ECO:0000313" key="17">
    <source>
        <dbReference type="Proteomes" id="UP000056466"/>
    </source>
</evidence>
<keyword evidence="8 13" id="KW-0812">Transmembrane</keyword>
<evidence type="ECO:0000256" key="9">
    <source>
        <dbReference type="ARBA" id="ARBA00022801"/>
    </source>
</evidence>
<feature type="transmembrane region" description="Helical" evidence="13">
    <location>
        <begin position="52"/>
        <end position="69"/>
    </location>
</feature>
<dbReference type="Proteomes" id="UP000056466">
    <property type="component" value="Chromosome"/>
</dbReference>
<evidence type="ECO:0000256" key="14">
    <source>
        <dbReference type="RuleBase" id="RU362042"/>
    </source>
</evidence>
<protein>
    <recommendedName>
        <fullName evidence="5 13">Signal peptidase I</fullName>
        <ecNumber evidence="4 13">3.4.21.89</ecNumber>
    </recommendedName>
</protein>
<dbReference type="GO" id="GO:0005886">
    <property type="term" value="C:plasma membrane"/>
    <property type="evidence" value="ECO:0007669"/>
    <property type="project" value="UniProtKB-SubCell"/>
</dbReference>
<keyword evidence="10 13" id="KW-1133">Transmembrane helix</keyword>
<evidence type="ECO:0000256" key="11">
    <source>
        <dbReference type="ARBA" id="ARBA00023136"/>
    </source>
</evidence>
<dbReference type="PANTHER" id="PTHR43390">
    <property type="entry name" value="SIGNAL PEPTIDASE I"/>
    <property type="match status" value="1"/>
</dbReference>